<accession>A0A0U5F436</accession>
<evidence type="ECO:0000313" key="2">
    <source>
        <dbReference type="EMBL" id="CEF54743.1"/>
    </source>
</evidence>
<proteinExistence type="predicted"/>
<reference evidence="3" key="1">
    <citation type="submission" date="2014-09" db="EMBL/GenBank/DDBJ databases">
        <authorList>
            <person name="Illeghems K.G."/>
        </authorList>
    </citation>
    <scope>NUCLEOTIDE SEQUENCE [LARGE SCALE GENOMIC DNA]</scope>
    <source>
        <strain evidence="3">LMG 23848T</strain>
    </source>
</reference>
<dbReference type="EMBL" id="LN609302">
    <property type="protein sequence ID" value="CEF54743.1"/>
    <property type="molecule type" value="Genomic_DNA"/>
</dbReference>
<dbReference type="Proteomes" id="UP000068250">
    <property type="component" value="Chromosome I"/>
</dbReference>
<gene>
    <name evidence="2" type="ORF">AGA_955</name>
</gene>
<dbReference type="AlphaFoldDB" id="A0A0U5F436"/>
<sequence>MGFFQCTVERHHNGKNKDKKALQHAQATQKGERSTTPPPSGLF</sequence>
<feature type="compositionally biased region" description="Basic and acidic residues" evidence="1">
    <location>
        <begin position="8"/>
        <end position="21"/>
    </location>
</feature>
<evidence type="ECO:0000313" key="3">
    <source>
        <dbReference type="Proteomes" id="UP000068250"/>
    </source>
</evidence>
<evidence type="ECO:0000256" key="1">
    <source>
        <dbReference type="SAM" id="MobiDB-lite"/>
    </source>
</evidence>
<organism evidence="2 3">
    <name type="scientific">Acetobacter ghanensis</name>
    <dbReference type="NCBI Taxonomy" id="431306"/>
    <lineage>
        <taxon>Bacteria</taxon>
        <taxon>Pseudomonadati</taxon>
        <taxon>Pseudomonadota</taxon>
        <taxon>Alphaproteobacteria</taxon>
        <taxon>Acetobacterales</taxon>
        <taxon>Acetobacteraceae</taxon>
        <taxon>Acetobacter</taxon>
    </lineage>
</organism>
<feature type="region of interest" description="Disordered" evidence="1">
    <location>
        <begin position="1"/>
        <end position="43"/>
    </location>
</feature>
<name>A0A0U5F436_9PROT</name>
<protein>
    <submittedName>
        <fullName evidence="2">Uncharacterized protein</fullName>
    </submittedName>
</protein>